<organism evidence="2 3">
    <name type="scientific">Kocuria palustris PEL</name>
    <dbReference type="NCBI Taxonomy" id="1236550"/>
    <lineage>
        <taxon>Bacteria</taxon>
        <taxon>Bacillati</taxon>
        <taxon>Actinomycetota</taxon>
        <taxon>Actinomycetes</taxon>
        <taxon>Micrococcales</taxon>
        <taxon>Micrococcaceae</taxon>
        <taxon>Kocuria</taxon>
    </lineage>
</organism>
<evidence type="ECO:0000256" key="1">
    <source>
        <dbReference type="SAM" id="MobiDB-lite"/>
    </source>
</evidence>
<feature type="region of interest" description="Disordered" evidence="1">
    <location>
        <begin position="1"/>
        <end position="51"/>
    </location>
</feature>
<protein>
    <submittedName>
        <fullName evidence="2">Uncharacterized protein</fullName>
    </submittedName>
</protein>
<accession>M2YGP6</accession>
<comment type="caution">
    <text evidence="2">The sequence shown here is derived from an EMBL/GenBank/DDBJ whole genome shotgun (WGS) entry which is preliminary data.</text>
</comment>
<dbReference type="Proteomes" id="UP000009877">
    <property type="component" value="Unassembled WGS sequence"/>
</dbReference>
<name>M2YGP6_9MICC</name>
<evidence type="ECO:0000313" key="3">
    <source>
        <dbReference type="Proteomes" id="UP000009877"/>
    </source>
</evidence>
<feature type="compositionally biased region" description="Low complexity" evidence="1">
    <location>
        <begin position="39"/>
        <end position="51"/>
    </location>
</feature>
<dbReference type="EMBL" id="ANHZ02000002">
    <property type="protein sequence ID" value="EME37689.1"/>
    <property type="molecule type" value="Genomic_DNA"/>
</dbReference>
<feature type="compositionally biased region" description="Basic residues" evidence="1">
    <location>
        <begin position="1"/>
        <end position="10"/>
    </location>
</feature>
<evidence type="ECO:0000313" key="2">
    <source>
        <dbReference type="EMBL" id="EME37689.1"/>
    </source>
</evidence>
<keyword evidence="3" id="KW-1185">Reference proteome</keyword>
<proteinExistence type="predicted"/>
<sequence length="76" mass="8052">MLRPRQRVMRKPACAASGGSTGVNLPARAARPRQRPRCAEGPAPAASAMGAGPVLGLLRPLSAPQLPDQCWWPWPS</sequence>
<dbReference type="AlphaFoldDB" id="M2YGP6"/>
<reference evidence="2 3" key="1">
    <citation type="journal article" date="2014" name="Genome Announc.">
        <title>Draft Genome Sequence of Kocuria palustris PEL.</title>
        <authorList>
            <person name="Sharma G."/>
            <person name="Khatri I."/>
            <person name="Subramanian S."/>
        </authorList>
    </citation>
    <scope>NUCLEOTIDE SEQUENCE [LARGE SCALE GENOMIC DNA]</scope>
    <source>
        <strain evidence="2 3">PEL</strain>
    </source>
</reference>
<gene>
    <name evidence="2" type="ORF">C884_01063</name>
</gene>